<dbReference type="Pfam" id="PF17209">
    <property type="entry name" value="Hfq"/>
    <property type="match status" value="1"/>
</dbReference>
<dbReference type="HAMAP" id="MF_00436">
    <property type="entry name" value="Hfq"/>
    <property type="match status" value="1"/>
</dbReference>
<dbReference type="GO" id="GO:0043487">
    <property type="term" value="P:regulation of RNA stability"/>
    <property type="evidence" value="ECO:0007669"/>
    <property type="project" value="TreeGrafter"/>
</dbReference>
<dbReference type="Gene3D" id="2.30.30.100">
    <property type="match status" value="1"/>
</dbReference>
<dbReference type="Proteomes" id="UP000315103">
    <property type="component" value="Unassembled WGS sequence"/>
</dbReference>
<name>A0A558AYA2_9STAP</name>
<keyword evidence="1 3" id="KW-0694">RNA-binding</keyword>
<sequence length="64" mass="7371">MTNGDLQEKFLSEFKESEVEVTVFLVNGFQMRGTVIDFDRFVIQLQSGGKDHLIYKHAISTFTK</sequence>
<dbReference type="CDD" id="cd01716">
    <property type="entry name" value="Hfq"/>
    <property type="match status" value="1"/>
</dbReference>
<dbReference type="OrthoDB" id="9799751at2"/>
<evidence type="ECO:0000313" key="5">
    <source>
        <dbReference type="Proteomes" id="UP000315103"/>
    </source>
</evidence>
<dbReference type="PANTHER" id="PTHR34772">
    <property type="entry name" value="RNA-BINDING PROTEIN HFQ"/>
    <property type="match status" value="1"/>
</dbReference>
<dbReference type="InterPro" id="IPR010920">
    <property type="entry name" value="LSM_dom_sf"/>
</dbReference>
<evidence type="ECO:0000256" key="1">
    <source>
        <dbReference type="ARBA" id="ARBA00022884"/>
    </source>
</evidence>
<dbReference type="EMBL" id="VMSJ01000001">
    <property type="protein sequence ID" value="TVT29241.1"/>
    <property type="molecule type" value="Genomic_DNA"/>
</dbReference>
<evidence type="ECO:0000256" key="3">
    <source>
        <dbReference type="HAMAP-Rule" id="MF_00436"/>
    </source>
</evidence>
<gene>
    <name evidence="3 4" type="primary">hfq</name>
    <name evidence="4" type="ORF">FO441_02860</name>
</gene>
<dbReference type="AlphaFoldDB" id="A0A558AYA2"/>
<dbReference type="GO" id="GO:0005829">
    <property type="term" value="C:cytosol"/>
    <property type="evidence" value="ECO:0007669"/>
    <property type="project" value="TreeGrafter"/>
</dbReference>
<dbReference type="InterPro" id="IPR005001">
    <property type="entry name" value="Hfq"/>
</dbReference>
<dbReference type="GO" id="GO:0003723">
    <property type="term" value="F:RNA binding"/>
    <property type="evidence" value="ECO:0007669"/>
    <property type="project" value="UniProtKB-UniRule"/>
</dbReference>
<organism evidence="4 5">
    <name type="scientific">Salinicoccus cyprini</name>
    <dbReference type="NCBI Taxonomy" id="2493691"/>
    <lineage>
        <taxon>Bacteria</taxon>
        <taxon>Bacillati</taxon>
        <taxon>Bacillota</taxon>
        <taxon>Bacilli</taxon>
        <taxon>Bacillales</taxon>
        <taxon>Staphylococcaceae</taxon>
        <taxon>Salinicoccus</taxon>
    </lineage>
</organism>
<comment type="similarity">
    <text evidence="3">Belongs to the Hfq family.</text>
</comment>
<reference evidence="4 5" key="1">
    <citation type="submission" date="2019-07" db="EMBL/GenBank/DDBJ databases">
        <title>Salinicoccus cyprini sp. nov., isolated from gastro-intestinal tract of mirror carp, Cyprinus carpio var. specularis, collected from Gobind Sagar Reservoir, Himachal Pradesh, India.</title>
        <authorList>
            <person name="Talwar C."/>
            <person name="Singh A.K."/>
            <person name="Lal R."/>
            <person name="Negi R.K."/>
        </authorList>
    </citation>
    <scope>NUCLEOTIDE SEQUENCE [LARGE SCALE GENOMIC DNA]</scope>
    <source>
        <strain evidence="4 5">CT19</strain>
    </source>
</reference>
<dbReference type="RefSeq" id="WP_145285506.1">
    <property type="nucleotide sequence ID" value="NZ_VMSJ01000001.1"/>
</dbReference>
<protein>
    <recommendedName>
        <fullName evidence="3">RNA-binding protein Hfq</fullName>
    </recommendedName>
</protein>
<keyword evidence="5" id="KW-1185">Reference proteome</keyword>
<dbReference type="GO" id="GO:0006355">
    <property type="term" value="P:regulation of DNA-templated transcription"/>
    <property type="evidence" value="ECO:0007669"/>
    <property type="project" value="InterPro"/>
</dbReference>
<dbReference type="SUPFAM" id="SSF50182">
    <property type="entry name" value="Sm-like ribonucleoproteins"/>
    <property type="match status" value="1"/>
</dbReference>
<comment type="subunit">
    <text evidence="3">Homohexamer.</text>
</comment>
<evidence type="ECO:0000256" key="2">
    <source>
        <dbReference type="ARBA" id="ARBA00023016"/>
    </source>
</evidence>
<comment type="function">
    <text evidence="3">RNA chaperone that binds small regulatory RNA (sRNAs) and mRNAs to facilitate mRNA translational regulation in response to envelope stress, environmental stress and changes in metabolite concentrations. Also binds with high specificity to tRNAs.</text>
</comment>
<dbReference type="GO" id="GO:0045974">
    <property type="term" value="P:regulation of translation, ncRNA-mediated"/>
    <property type="evidence" value="ECO:0007669"/>
    <property type="project" value="TreeGrafter"/>
</dbReference>
<evidence type="ECO:0000313" key="4">
    <source>
        <dbReference type="EMBL" id="TVT29241.1"/>
    </source>
</evidence>
<accession>A0A558AYA2</accession>
<proteinExistence type="inferred from homology"/>
<comment type="caution">
    <text evidence="4">The sequence shown here is derived from an EMBL/GenBank/DDBJ whole genome shotgun (WGS) entry which is preliminary data.</text>
</comment>
<keyword evidence="2 3" id="KW-0346">Stress response</keyword>
<dbReference type="NCBIfam" id="TIGR02383">
    <property type="entry name" value="Hfq"/>
    <property type="match status" value="1"/>
</dbReference>
<dbReference type="PANTHER" id="PTHR34772:SF1">
    <property type="entry name" value="RNA-BINDING PROTEIN HFQ"/>
    <property type="match status" value="1"/>
</dbReference>